<keyword evidence="4" id="KW-0812">Transmembrane</keyword>
<dbReference type="InterPro" id="IPR050301">
    <property type="entry name" value="NTE"/>
</dbReference>
<organism evidence="6 7">
    <name type="scientific">Nitrosomonas communis</name>
    <dbReference type="NCBI Taxonomy" id="44574"/>
    <lineage>
        <taxon>Bacteria</taxon>
        <taxon>Pseudomonadati</taxon>
        <taxon>Pseudomonadota</taxon>
        <taxon>Betaproteobacteria</taxon>
        <taxon>Nitrosomonadales</taxon>
        <taxon>Nitrosomonadaceae</taxon>
        <taxon>Nitrosomonas</taxon>
    </lineage>
</organism>
<dbReference type="InterPro" id="IPR002641">
    <property type="entry name" value="PNPLA_dom"/>
</dbReference>
<feature type="transmembrane region" description="Helical" evidence="4">
    <location>
        <begin position="804"/>
        <end position="829"/>
    </location>
</feature>
<sequence>MAHKSEQMQESVVAEIQKEILQQGCPDDIQQVKQYVKTLKKHSAFYGASKLLNLARDKQRTLRQQQENNQQVDGSEKVWWQEDIAQSEVWIIQQQAQCIYKNEELPPRTRLDQALVLLEEIGLRDPNNKNAETLGVGGAIYKRKWQQFGQLEDLHESLSFYRAAFERNRQQDMGYGGINAAFILDVLANRARLIAQRSGTSLNEAKRLQKEATELRQQIAELISKQLAEDQNLDKENLFWYQVTLAEAYFGMQDYAKAGEWLSKANEAKPDPWQQQTLFLQLLQITNLQGIAIPQETDNPAAWHPAWQALSVVVGKENALRAFTTSTGKVGLALSGGGFRASFFHLGVMARLAEIDALRSVEALSTVSGGSILGAYYYLEVQNLLQTKSDNEITREDYIDIIRRIQEKFMESVQTNIRMKTFARLKDNLDVLFRKKHYSRSHRLGELYESELYQKVNDGHAYDSPRTMAELLVQPKGESDAASFKPKFSNWLRRAKVPVLVLNSTSLNSGHNWQFTARSMGEPPSLIEEEIDANERYRRMYYEDAPEDLQKYRLGYAVAASACVPGLLEPLTISGLYRERIVRLVDGGVHDNQGVAGLLDEGCTRILCSDASGQMNDVHNPSDTPVGAILRANRILQDRVREAEYLDLLNRLDSHALNGLFFVHTKKELETAPLDWINCQDPQIPAKPVSNVTSYGVDRELQKKIAGMRTDLDAFTEVEAYALMASGYRIAKREFELMQEQHRKDGNPGTWGSYQIDAAEVEWPFRPLEPLLALQPDTNAQSKDLNLQLHVARKLFFKAWDLILVYKILAALTGMLVLAGLGILIVLAWDTTVIPAFSVGALITLSIMALIGFLLPISRWLNPGDEAKSALLKFAIAAIGYILANIHLYLVDRWFLARGRLDRLLKLKP</sequence>
<keyword evidence="3" id="KW-0443">Lipid metabolism</keyword>
<protein>
    <submittedName>
        <fullName evidence="6">Patatin-like phospholipase</fullName>
    </submittedName>
</protein>
<proteinExistence type="predicted"/>
<evidence type="ECO:0000313" key="6">
    <source>
        <dbReference type="EMBL" id="TYP94304.1"/>
    </source>
</evidence>
<dbReference type="InterPro" id="IPR046880">
    <property type="entry name" value="TPR-S"/>
</dbReference>
<evidence type="ECO:0000313" key="7">
    <source>
        <dbReference type="Proteomes" id="UP000324176"/>
    </source>
</evidence>
<evidence type="ECO:0000256" key="3">
    <source>
        <dbReference type="ARBA" id="ARBA00023098"/>
    </source>
</evidence>
<dbReference type="Gene3D" id="1.25.40.10">
    <property type="entry name" value="Tetratricopeptide repeat domain"/>
    <property type="match status" value="1"/>
</dbReference>
<dbReference type="OrthoDB" id="9813090at2"/>
<accession>A0A5D3YL39</accession>
<dbReference type="Gene3D" id="3.40.1090.10">
    <property type="entry name" value="Cytosolic phospholipase A2 catalytic domain"/>
    <property type="match status" value="1"/>
</dbReference>
<dbReference type="PANTHER" id="PTHR14226">
    <property type="entry name" value="NEUROPATHY TARGET ESTERASE/SWISS CHEESE D.MELANOGASTER"/>
    <property type="match status" value="1"/>
</dbReference>
<keyword evidence="4" id="KW-0472">Membrane</keyword>
<gene>
    <name evidence="6" type="ORF">BCL69_100274</name>
</gene>
<reference evidence="6 7" key="1">
    <citation type="submission" date="2019-07" db="EMBL/GenBank/DDBJ databases">
        <title>Active sludge and wastewater microbial communities from Klosterneuburg, Austria.</title>
        <authorList>
            <person name="Wagner M."/>
        </authorList>
    </citation>
    <scope>NUCLEOTIDE SEQUENCE [LARGE SCALE GENOMIC DNA]</scope>
    <source>
        <strain evidence="6 7">Nm2</strain>
    </source>
</reference>
<dbReference type="GO" id="GO:0016787">
    <property type="term" value="F:hydrolase activity"/>
    <property type="evidence" value="ECO:0007669"/>
    <property type="project" value="UniProtKB-KW"/>
</dbReference>
<feature type="domain" description="PNPLA" evidence="5">
    <location>
        <begin position="332"/>
        <end position="595"/>
    </location>
</feature>
<name>A0A5D3YL39_9PROT</name>
<dbReference type="Proteomes" id="UP000324176">
    <property type="component" value="Unassembled WGS sequence"/>
</dbReference>
<dbReference type="Pfam" id="PF20308">
    <property type="entry name" value="TPR-S"/>
    <property type="match status" value="1"/>
</dbReference>
<dbReference type="SUPFAM" id="SSF52151">
    <property type="entry name" value="FabD/lysophospholipase-like"/>
    <property type="match status" value="1"/>
</dbReference>
<dbReference type="RefSeq" id="WP_052752276.1">
    <property type="nucleotide sequence ID" value="NZ_CP011451.1"/>
</dbReference>
<evidence type="ECO:0000256" key="2">
    <source>
        <dbReference type="ARBA" id="ARBA00022963"/>
    </source>
</evidence>
<keyword evidence="4" id="KW-1133">Transmembrane helix</keyword>
<dbReference type="AlphaFoldDB" id="A0A5D3YL39"/>
<feature type="transmembrane region" description="Helical" evidence="4">
    <location>
        <begin position="836"/>
        <end position="858"/>
    </location>
</feature>
<comment type="caution">
    <text evidence="6">The sequence shown here is derived from an EMBL/GenBank/DDBJ whole genome shotgun (WGS) entry which is preliminary data.</text>
</comment>
<evidence type="ECO:0000259" key="5">
    <source>
        <dbReference type="Pfam" id="PF01734"/>
    </source>
</evidence>
<dbReference type="InterPro" id="IPR016035">
    <property type="entry name" value="Acyl_Trfase/lysoPLipase"/>
</dbReference>
<evidence type="ECO:0000256" key="4">
    <source>
        <dbReference type="SAM" id="Phobius"/>
    </source>
</evidence>
<feature type="transmembrane region" description="Helical" evidence="4">
    <location>
        <begin position="870"/>
        <end position="891"/>
    </location>
</feature>
<keyword evidence="1" id="KW-0378">Hydrolase</keyword>
<dbReference type="PANTHER" id="PTHR14226:SF78">
    <property type="entry name" value="SLR0060 PROTEIN"/>
    <property type="match status" value="1"/>
</dbReference>
<dbReference type="Pfam" id="PF01734">
    <property type="entry name" value="Patatin"/>
    <property type="match status" value="1"/>
</dbReference>
<evidence type="ECO:0000256" key="1">
    <source>
        <dbReference type="ARBA" id="ARBA00022801"/>
    </source>
</evidence>
<dbReference type="InterPro" id="IPR011990">
    <property type="entry name" value="TPR-like_helical_dom_sf"/>
</dbReference>
<dbReference type="EMBL" id="VNHT01000002">
    <property type="protein sequence ID" value="TYP94304.1"/>
    <property type="molecule type" value="Genomic_DNA"/>
</dbReference>
<dbReference type="GO" id="GO:0016042">
    <property type="term" value="P:lipid catabolic process"/>
    <property type="evidence" value="ECO:0007669"/>
    <property type="project" value="UniProtKB-KW"/>
</dbReference>
<keyword evidence="2" id="KW-0442">Lipid degradation</keyword>